<dbReference type="RefSeq" id="WP_096465717.1">
    <property type="nucleotide sequence ID" value="NZ_AP017312.1"/>
</dbReference>
<evidence type="ECO:0000313" key="1">
    <source>
        <dbReference type="EMBL" id="BAU27962.1"/>
    </source>
</evidence>
<dbReference type="AlphaFoldDB" id="A0A0U5AW47"/>
<reference evidence="1 2" key="1">
    <citation type="submission" date="2015-12" db="EMBL/GenBank/DDBJ databases">
        <title>Genome sequence of Aneurinibacillus soli.</title>
        <authorList>
            <person name="Lee J.S."/>
            <person name="Lee K.C."/>
            <person name="Kim K.K."/>
            <person name="Lee B.W."/>
        </authorList>
    </citation>
    <scope>NUCLEOTIDE SEQUENCE [LARGE SCALE GENOMIC DNA]</scope>
    <source>
        <strain evidence="1 2">CB4</strain>
    </source>
</reference>
<dbReference type="OrthoDB" id="2680224at2"/>
<dbReference type="KEGG" id="asoc:CB4_02136"/>
<proteinExistence type="predicted"/>
<keyword evidence="2" id="KW-1185">Reference proteome</keyword>
<dbReference type="EMBL" id="AP017312">
    <property type="protein sequence ID" value="BAU27962.1"/>
    <property type="molecule type" value="Genomic_DNA"/>
</dbReference>
<gene>
    <name evidence="1" type="ORF">CB4_02136</name>
</gene>
<name>A0A0U5AW47_9BACL</name>
<organism evidence="1 2">
    <name type="scientific">Aneurinibacillus soli</name>
    <dbReference type="NCBI Taxonomy" id="1500254"/>
    <lineage>
        <taxon>Bacteria</taxon>
        <taxon>Bacillati</taxon>
        <taxon>Bacillota</taxon>
        <taxon>Bacilli</taxon>
        <taxon>Bacillales</taxon>
        <taxon>Paenibacillaceae</taxon>
        <taxon>Aneurinibacillus group</taxon>
        <taxon>Aneurinibacillus</taxon>
    </lineage>
</organism>
<sequence>MDKAFTKQVKAAFEEFAGRKVKDKVIDIAVRHAQRIQETDPSLSTEDCIDQAIMKTIKDGVVF</sequence>
<accession>A0A0U5AW47</accession>
<protein>
    <submittedName>
        <fullName evidence="1">Uncharacterized protein</fullName>
    </submittedName>
</protein>
<dbReference type="Proteomes" id="UP000217696">
    <property type="component" value="Chromosome"/>
</dbReference>
<evidence type="ECO:0000313" key="2">
    <source>
        <dbReference type="Proteomes" id="UP000217696"/>
    </source>
</evidence>